<dbReference type="Gene3D" id="1.10.357.10">
    <property type="entry name" value="Tetracycline Repressor, domain 2"/>
    <property type="match status" value="1"/>
</dbReference>
<dbReference type="HOGENOM" id="CLU_069356_24_2_4"/>
<dbReference type="InterPro" id="IPR001647">
    <property type="entry name" value="HTH_TetR"/>
</dbReference>
<accession>A0A076PLN9</accession>
<sequence>MIGIRFVCEYCREFAVTQVRQSRASMIEATRAKLISAARSAFAEHGYAQAAMDELTAQAGLTRGALYHHFGGKPGLLAAVVAQMDEEMDQRLELVLRGHADPWEGFLAYCRAYLAMAQEAEIRRIVLQDARSVLTGTDQGQQHQQCIAFIAGFLQQLIDEGIIVNASAAALARLLNGCLIEAAFWIAEEGAPPERLSEALQALELMLQGWKAA</sequence>
<dbReference type="GO" id="GO:0003677">
    <property type="term" value="F:DNA binding"/>
    <property type="evidence" value="ECO:0007669"/>
    <property type="project" value="UniProtKB-UniRule"/>
</dbReference>
<protein>
    <submittedName>
        <fullName evidence="6">TetR family transcriptional regulator</fullName>
    </submittedName>
</protein>
<dbReference type="PANTHER" id="PTHR47506">
    <property type="entry name" value="TRANSCRIPTIONAL REGULATORY PROTEIN"/>
    <property type="match status" value="1"/>
</dbReference>
<dbReference type="PROSITE" id="PS50977">
    <property type="entry name" value="HTH_TETR_2"/>
    <property type="match status" value="1"/>
</dbReference>
<evidence type="ECO:0000313" key="6">
    <source>
        <dbReference type="EMBL" id="AIJ45586.1"/>
    </source>
</evidence>
<proteinExistence type="predicted"/>
<keyword evidence="2 4" id="KW-0238">DNA-binding</keyword>
<dbReference type="Pfam" id="PF00440">
    <property type="entry name" value="TetR_N"/>
    <property type="match status" value="1"/>
</dbReference>
<evidence type="ECO:0000259" key="5">
    <source>
        <dbReference type="PROSITE" id="PS50977"/>
    </source>
</evidence>
<organism evidence="6 7">
    <name type="scientific">Comamonas testosteroni TK102</name>
    <dbReference type="NCBI Taxonomy" id="1392005"/>
    <lineage>
        <taxon>Bacteria</taxon>
        <taxon>Pseudomonadati</taxon>
        <taxon>Pseudomonadota</taxon>
        <taxon>Betaproteobacteria</taxon>
        <taxon>Burkholderiales</taxon>
        <taxon>Comamonadaceae</taxon>
        <taxon>Comamonas</taxon>
    </lineage>
</organism>
<gene>
    <name evidence="6" type="ORF">O987_07195</name>
</gene>
<evidence type="ECO:0000313" key="7">
    <source>
        <dbReference type="Proteomes" id="UP000028782"/>
    </source>
</evidence>
<feature type="DNA-binding region" description="H-T-H motif" evidence="4">
    <location>
        <begin position="51"/>
        <end position="70"/>
    </location>
</feature>
<dbReference type="InterPro" id="IPR009057">
    <property type="entry name" value="Homeodomain-like_sf"/>
</dbReference>
<evidence type="ECO:0000256" key="3">
    <source>
        <dbReference type="ARBA" id="ARBA00023163"/>
    </source>
</evidence>
<dbReference type="AlphaFoldDB" id="A0A076PLN9"/>
<evidence type="ECO:0000256" key="2">
    <source>
        <dbReference type="ARBA" id="ARBA00023125"/>
    </source>
</evidence>
<dbReference type="KEGG" id="ctes:O987_07195"/>
<dbReference type="InterPro" id="IPR049484">
    <property type="entry name" value="Rv0078-like_C"/>
</dbReference>
<evidence type="ECO:0000256" key="1">
    <source>
        <dbReference type="ARBA" id="ARBA00023015"/>
    </source>
</evidence>
<dbReference type="Pfam" id="PF21351">
    <property type="entry name" value="TetR_C_41"/>
    <property type="match status" value="1"/>
</dbReference>
<dbReference type="Proteomes" id="UP000028782">
    <property type="component" value="Chromosome"/>
</dbReference>
<name>A0A076PLN9_COMTE</name>
<dbReference type="EMBL" id="CP006704">
    <property type="protein sequence ID" value="AIJ45586.1"/>
    <property type="molecule type" value="Genomic_DNA"/>
</dbReference>
<feature type="domain" description="HTH tetR-type" evidence="5">
    <location>
        <begin position="28"/>
        <end position="88"/>
    </location>
</feature>
<dbReference type="PANTHER" id="PTHR47506:SF1">
    <property type="entry name" value="HTH-TYPE TRANSCRIPTIONAL REGULATOR YJDC"/>
    <property type="match status" value="1"/>
</dbReference>
<dbReference type="PRINTS" id="PR00455">
    <property type="entry name" value="HTHTETR"/>
</dbReference>
<keyword evidence="1" id="KW-0805">Transcription regulation</keyword>
<reference evidence="6 7" key="1">
    <citation type="journal article" date="2014" name="Genome Announc.">
        <title>Complete Genome Sequence of Polychlorinated Biphenyl Degrader Comamonas testosteroni TK102 (NBRC 109938).</title>
        <authorList>
            <person name="Fukuda K."/>
            <person name="Hosoyama A."/>
            <person name="Tsuchikane K."/>
            <person name="Ohji S."/>
            <person name="Yamazoe A."/>
            <person name="Fujita N."/>
            <person name="Shintani M."/>
            <person name="Kimbara K."/>
        </authorList>
    </citation>
    <scope>NUCLEOTIDE SEQUENCE [LARGE SCALE GENOMIC DNA]</scope>
    <source>
        <strain evidence="6">TK102</strain>
    </source>
</reference>
<dbReference type="SUPFAM" id="SSF46689">
    <property type="entry name" value="Homeodomain-like"/>
    <property type="match status" value="1"/>
</dbReference>
<keyword evidence="3" id="KW-0804">Transcription</keyword>
<evidence type="ECO:0000256" key="4">
    <source>
        <dbReference type="PROSITE-ProRule" id="PRU00335"/>
    </source>
</evidence>